<reference evidence="14" key="1">
    <citation type="submission" date="2019-06" db="EMBL/GenBank/DDBJ databases">
        <authorList>
            <consortium name="Wellcome Sanger Institute Data Sharing"/>
        </authorList>
    </citation>
    <scope>NUCLEOTIDE SEQUENCE [LARGE SCALE GENOMIC DNA]</scope>
</reference>
<dbReference type="PANTHER" id="PTHR11214">
    <property type="entry name" value="BETA-1,3-N-ACETYLGLUCOSAMINYLTRANSFERASE"/>
    <property type="match status" value="1"/>
</dbReference>
<dbReference type="GeneTree" id="ENSGT00940000163421"/>
<dbReference type="InterPro" id="IPR002659">
    <property type="entry name" value="Glyco_trans_31"/>
</dbReference>
<keyword evidence="9 13" id="KW-0333">Golgi apparatus</keyword>
<keyword evidence="6 13" id="KW-0812">Transmembrane</keyword>
<protein>
    <recommendedName>
        <fullName evidence="13">Hexosyltransferase</fullName>
        <ecNumber evidence="13">2.4.1.-</ecNumber>
    </recommendedName>
</protein>
<evidence type="ECO:0000256" key="3">
    <source>
        <dbReference type="ARBA" id="ARBA00008661"/>
    </source>
</evidence>
<evidence type="ECO:0000313" key="15">
    <source>
        <dbReference type="Proteomes" id="UP000472263"/>
    </source>
</evidence>
<reference evidence="14" key="3">
    <citation type="submission" date="2025-09" db="UniProtKB">
        <authorList>
            <consortium name="Ensembl"/>
        </authorList>
    </citation>
    <scope>IDENTIFICATION</scope>
</reference>
<keyword evidence="10" id="KW-0443">Lipid metabolism</keyword>
<dbReference type="GO" id="GO:0000139">
    <property type="term" value="C:Golgi membrane"/>
    <property type="evidence" value="ECO:0007669"/>
    <property type="project" value="UniProtKB-SubCell"/>
</dbReference>
<keyword evidence="11 13" id="KW-0472">Membrane</keyword>
<feature type="transmembrane region" description="Helical" evidence="13">
    <location>
        <begin position="27"/>
        <end position="47"/>
    </location>
</feature>
<evidence type="ECO:0000256" key="12">
    <source>
        <dbReference type="ARBA" id="ARBA00023180"/>
    </source>
</evidence>
<keyword evidence="4 13" id="KW-0328">Glycosyltransferase</keyword>
<dbReference type="InParanoid" id="A0A667YKL5"/>
<evidence type="ECO:0000256" key="4">
    <source>
        <dbReference type="ARBA" id="ARBA00022676"/>
    </source>
</evidence>
<keyword evidence="5" id="KW-0808">Transferase</keyword>
<dbReference type="FunFam" id="3.90.550.50:FF:000001">
    <property type="entry name" value="Hexosyltransferase"/>
    <property type="match status" value="1"/>
</dbReference>
<dbReference type="EC" id="2.4.1.-" evidence="13"/>
<sequence>MYSCRVLNNLYFCFCLGREKWKRDRQWYCFLVLLLMGTLILVIYNSYPQLYLPVNLWRTMKYNNTQVTGISPLDPSQAERYFVAYPHPYHFILDEPDKCQQEHPFLVLMIPVAPQDRKARDAIRSTWGGETTVLGQVVSHYFMLGLTKEGDRAEPLQEHHDLLQSDFLDSYQNLTIKTMVMLEWLALRCPSASYAMKIDSDMFLNVHNLVKMLLKAPRRGYMTGMVARGAPVLRDPNSKWFLPQEVFPEFCYPDYALGLGYVFSLDLPKKIIKASRHVKAIYIEDVYLGVCMKYLGIKLTDPPRGSLFKGVLPYWWTSCYWTSVITTILDSPQQLLFKKEKVPSAPCRK</sequence>
<comment type="similarity">
    <text evidence="3 13">Belongs to the glycosyltransferase 31 family.</text>
</comment>
<proteinExistence type="inferred from homology"/>
<keyword evidence="8 13" id="KW-1133">Transmembrane helix</keyword>
<evidence type="ECO:0000256" key="6">
    <source>
        <dbReference type="ARBA" id="ARBA00022692"/>
    </source>
</evidence>
<dbReference type="GO" id="GO:0008499">
    <property type="term" value="F:N-acetyl-beta-D-glucosaminide beta-(1,3)-galactosyltransferase activity"/>
    <property type="evidence" value="ECO:0007669"/>
    <property type="project" value="TreeGrafter"/>
</dbReference>
<dbReference type="AlphaFoldDB" id="A0A667YKL5"/>
<evidence type="ECO:0000313" key="14">
    <source>
        <dbReference type="Ensembl" id="ENSMMDP00005021746.1"/>
    </source>
</evidence>
<evidence type="ECO:0000256" key="5">
    <source>
        <dbReference type="ARBA" id="ARBA00022679"/>
    </source>
</evidence>
<accession>A0A667YKL5</accession>
<evidence type="ECO:0000256" key="9">
    <source>
        <dbReference type="ARBA" id="ARBA00023034"/>
    </source>
</evidence>
<dbReference type="PANTHER" id="PTHR11214:SF115">
    <property type="entry name" value="HEXOSYLTRANSFERASE"/>
    <property type="match status" value="1"/>
</dbReference>
<dbReference type="Ensembl" id="ENSMMDT00005022234.1">
    <property type="protein sequence ID" value="ENSMMDP00005021746.1"/>
    <property type="gene ID" value="ENSMMDG00005010603.1"/>
</dbReference>
<evidence type="ECO:0000256" key="7">
    <source>
        <dbReference type="ARBA" id="ARBA00022968"/>
    </source>
</evidence>
<reference evidence="14" key="2">
    <citation type="submission" date="2025-08" db="UniProtKB">
        <authorList>
            <consortium name="Ensembl"/>
        </authorList>
    </citation>
    <scope>IDENTIFICATION</scope>
</reference>
<dbReference type="GO" id="GO:0006493">
    <property type="term" value="P:protein O-linked glycosylation"/>
    <property type="evidence" value="ECO:0007669"/>
    <property type="project" value="TreeGrafter"/>
</dbReference>
<organism evidence="14 15">
    <name type="scientific">Myripristis murdjan</name>
    <name type="common">pinecone soldierfish</name>
    <dbReference type="NCBI Taxonomy" id="586833"/>
    <lineage>
        <taxon>Eukaryota</taxon>
        <taxon>Metazoa</taxon>
        <taxon>Chordata</taxon>
        <taxon>Craniata</taxon>
        <taxon>Vertebrata</taxon>
        <taxon>Euteleostomi</taxon>
        <taxon>Actinopterygii</taxon>
        <taxon>Neopterygii</taxon>
        <taxon>Teleostei</taxon>
        <taxon>Neoteleostei</taxon>
        <taxon>Acanthomorphata</taxon>
        <taxon>Holocentriformes</taxon>
        <taxon>Holocentridae</taxon>
        <taxon>Myripristis</taxon>
    </lineage>
</organism>
<dbReference type="Proteomes" id="UP000472263">
    <property type="component" value="Chromosome 10"/>
</dbReference>
<dbReference type="Pfam" id="PF01762">
    <property type="entry name" value="Galactosyl_T"/>
    <property type="match status" value="1"/>
</dbReference>
<evidence type="ECO:0000256" key="13">
    <source>
        <dbReference type="RuleBase" id="RU363063"/>
    </source>
</evidence>
<keyword evidence="7 13" id="KW-0735">Signal-anchor</keyword>
<name>A0A667YKL5_9TELE</name>
<dbReference type="GO" id="GO:0006629">
    <property type="term" value="P:lipid metabolic process"/>
    <property type="evidence" value="ECO:0007669"/>
    <property type="project" value="UniProtKB-KW"/>
</dbReference>
<keyword evidence="15" id="KW-1185">Reference proteome</keyword>
<evidence type="ECO:0000256" key="10">
    <source>
        <dbReference type="ARBA" id="ARBA00023098"/>
    </source>
</evidence>
<keyword evidence="12" id="KW-0325">Glycoprotein</keyword>
<comment type="subcellular location">
    <subcellularLocation>
        <location evidence="1 13">Golgi apparatus membrane</location>
        <topology evidence="1 13">Single-pass type II membrane protein</topology>
    </subcellularLocation>
</comment>
<comment type="pathway">
    <text evidence="2">Protein modification; protein glycosylation.</text>
</comment>
<dbReference type="Gene3D" id="3.90.550.50">
    <property type="match status" value="1"/>
</dbReference>
<evidence type="ECO:0000256" key="2">
    <source>
        <dbReference type="ARBA" id="ARBA00004922"/>
    </source>
</evidence>
<evidence type="ECO:0000256" key="8">
    <source>
        <dbReference type="ARBA" id="ARBA00022989"/>
    </source>
</evidence>
<evidence type="ECO:0000256" key="11">
    <source>
        <dbReference type="ARBA" id="ARBA00023136"/>
    </source>
</evidence>
<evidence type="ECO:0000256" key="1">
    <source>
        <dbReference type="ARBA" id="ARBA00004323"/>
    </source>
</evidence>